<sequence length="120" mass="12548">MSAGEPTAGGLFGRIAGRLGDDAVAGTNAPDGPSFSMADLVLLPAEEAALARFVLRADEPPTVEHAAAGLQWAIDEVHRVIGRLSEVGAVELADGVLRPAGSWRIQRRQPAGIWSRLADL</sequence>
<protein>
    <submittedName>
        <fullName evidence="1">Unannotated protein</fullName>
    </submittedName>
</protein>
<proteinExistence type="predicted"/>
<accession>A0A6J7F538</accession>
<reference evidence="1" key="1">
    <citation type="submission" date="2020-05" db="EMBL/GenBank/DDBJ databases">
        <authorList>
            <person name="Chiriac C."/>
            <person name="Salcher M."/>
            <person name="Ghai R."/>
            <person name="Kavagutti S V."/>
        </authorList>
    </citation>
    <scope>NUCLEOTIDE SEQUENCE</scope>
</reference>
<name>A0A6J7F538_9ZZZZ</name>
<organism evidence="1">
    <name type="scientific">freshwater metagenome</name>
    <dbReference type="NCBI Taxonomy" id="449393"/>
    <lineage>
        <taxon>unclassified sequences</taxon>
        <taxon>metagenomes</taxon>
        <taxon>ecological metagenomes</taxon>
    </lineage>
</organism>
<dbReference type="AlphaFoldDB" id="A0A6J7F538"/>
<gene>
    <name evidence="1" type="ORF">UFOPK3376_02612</name>
</gene>
<dbReference type="EMBL" id="CAFBLP010000090">
    <property type="protein sequence ID" value="CAB4888605.1"/>
    <property type="molecule type" value="Genomic_DNA"/>
</dbReference>
<evidence type="ECO:0000313" key="1">
    <source>
        <dbReference type="EMBL" id="CAB4888605.1"/>
    </source>
</evidence>